<keyword evidence="1" id="KW-1133">Transmembrane helix</keyword>
<dbReference type="EMBL" id="KL402853">
    <property type="protein sequence ID" value="KEH16637.1"/>
    <property type="molecule type" value="Genomic_DNA"/>
</dbReference>
<reference evidence="3" key="3">
    <citation type="submission" date="2015-06" db="UniProtKB">
        <authorList>
            <consortium name="EnsemblPlants"/>
        </authorList>
    </citation>
    <scope>IDENTIFICATION</scope>
    <source>
        <strain evidence="3">cv. Jemalong A17</strain>
    </source>
</reference>
<dbReference type="EnsemblPlants" id="KEH16637">
    <property type="protein sequence ID" value="KEH16637"/>
    <property type="gene ID" value="MTR_0128s0100"/>
</dbReference>
<name>A0A072TGY8_MEDTR</name>
<reference evidence="2 4" key="2">
    <citation type="journal article" date="2014" name="BMC Genomics">
        <title>An improved genome release (version Mt4.0) for the model legume Medicago truncatula.</title>
        <authorList>
            <person name="Tang H."/>
            <person name="Krishnakumar V."/>
            <person name="Bidwell S."/>
            <person name="Rosen B."/>
            <person name="Chan A."/>
            <person name="Zhou S."/>
            <person name="Gentzbittel L."/>
            <person name="Childs K.L."/>
            <person name="Yandell M."/>
            <person name="Gundlach H."/>
            <person name="Mayer K.F."/>
            <person name="Schwartz D.C."/>
            <person name="Town C.D."/>
        </authorList>
    </citation>
    <scope>GENOME REANNOTATION</scope>
    <source>
        <strain evidence="2">A17</strain>
        <strain evidence="3 4">cv. Jemalong A17</strain>
    </source>
</reference>
<accession>A0A072TGY8</accession>
<keyword evidence="1" id="KW-0472">Membrane</keyword>
<feature type="transmembrane region" description="Helical" evidence="1">
    <location>
        <begin position="6"/>
        <end position="25"/>
    </location>
</feature>
<gene>
    <name evidence="2" type="ORF">MTR_0128s0100</name>
</gene>
<dbReference type="HOGENOM" id="CLU_2281666_0_0_1"/>
<reference evidence="2 4" key="1">
    <citation type="journal article" date="2011" name="Nature">
        <title>The Medicago genome provides insight into the evolution of rhizobial symbioses.</title>
        <authorList>
            <person name="Young N.D."/>
            <person name="Debelle F."/>
            <person name="Oldroyd G.E."/>
            <person name="Geurts R."/>
            <person name="Cannon S.B."/>
            <person name="Udvardi M.K."/>
            <person name="Benedito V.A."/>
            <person name="Mayer K.F."/>
            <person name="Gouzy J."/>
            <person name="Schoof H."/>
            <person name="Van de Peer Y."/>
            <person name="Proost S."/>
            <person name="Cook D.R."/>
            <person name="Meyers B.C."/>
            <person name="Spannagl M."/>
            <person name="Cheung F."/>
            <person name="De Mita S."/>
            <person name="Krishnakumar V."/>
            <person name="Gundlach H."/>
            <person name="Zhou S."/>
            <person name="Mudge J."/>
            <person name="Bharti A.K."/>
            <person name="Murray J.D."/>
            <person name="Naoumkina M.A."/>
            <person name="Rosen B."/>
            <person name="Silverstein K.A."/>
            <person name="Tang H."/>
            <person name="Rombauts S."/>
            <person name="Zhao P.X."/>
            <person name="Zhou P."/>
            <person name="Barbe V."/>
            <person name="Bardou P."/>
            <person name="Bechner M."/>
            <person name="Bellec A."/>
            <person name="Berger A."/>
            <person name="Berges H."/>
            <person name="Bidwell S."/>
            <person name="Bisseling T."/>
            <person name="Choisne N."/>
            <person name="Couloux A."/>
            <person name="Denny R."/>
            <person name="Deshpande S."/>
            <person name="Dai X."/>
            <person name="Doyle J.J."/>
            <person name="Dudez A.M."/>
            <person name="Farmer A.D."/>
            <person name="Fouteau S."/>
            <person name="Franken C."/>
            <person name="Gibelin C."/>
            <person name="Gish J."/>
            <person name="Goldstein S."/>
            <person name="Gonzalez A.J."/>
            <person name="Green P.J."/>
            <person name="Hallab A."/>
            <person name="Hartog M."/>
            <person name="Hua A."/>
            <person name="Humphray S.J."/>
            <person name="Jeong D.H."/>
            <person name="Jing Y."/>
            <person name="Jocker A."/>
            <person name="Kenton S.M."/>
            <person name="Kim D.J."/>
            <person name="Klee K."/>
            <person name="Lai H."/>
            <person name="Lang C."/>
            <person name="Lin S."/>
            <person name="Macmil S.L."/>
            <person name="Magdelenat G."/>
            <person name="Matthews L."/>
            <person name="McCorrison J."/>
            <person name="Monaghan E.L."/>
            <person name="Mun J.H."/>
            <person name="Najar F.Z."/>
            <person name="Nicholson C."/>
            <person name="Noirot C."/>
            <person name="O'Bleness M."/>
            <person name="Paule C.R."/>
            <person name="Poulain J."/>
            <person name="Prion F."/>
            <person name="Qin B."/>
            <person name="Qu C."/>
            <person name="Retzel E.F."/>
            <person name="Riddle C."/>
            <person name="Sallet E."/>
            <person name="Samain S."/>
            <person name="Samson N."/>
            <person name="Sanders I."/>
            <person name="Saurat O."/>
            <person name="Scarpelli C."/>
            <person name="Schiex T."/>
            <person name="Segurens B."/>
            <person name="Severin A.J."/>
            <person name="Sherrier D.J."/>
            <person name="Shi R."/>
            <person name="Sims S."/>
            <person name="Singer S.R."/>
            <person name="Sinharoy S."/>
            <person name="Sterck L."/>
            <person name="Viollet A."/>
            <person name="Wang B.B."/>
            <person name="Wang K."/>
            <person name="Wang M."/>
            <person name="Wang X."/>
            <person name="Warfsmann J."/>
            <person name="Weissenbach J."/>
            <person name="White D.D."/>
            <person name="White J.D."/>
            <person name="Wiley G.B."/>
            <person name="Wincker P."/>
            <person name="Xing Y."/>
            <person name="Yang L."/>
            <person name="Yao Z."/>
            <person name="Ying F."/>
            <person name="Zhai J."/>
            <person name="Zhou L."/>
            <person name="Zuber A."/>
            <person name="Denarie J."/>
            <person name="Dixon R.A."/>
            <person name="May G.D."/>
            <person name="Schwartz D.C."/>
            <person name="Rogers J."/>
            <person name="Quetier F."/>
            <person name="Town C.D."/>
            <person name="Roe B.A."/>
        </authorList>
    </citation>
    <scope>NUCLEOTIDE SEQUENCE [LARGE SCALE GENOMIC DNA]</scope>
    <source>
        <strain evidence="2">A17</strain>
        <strain evidence="3 4">cv. Jemalong A17</strain>
    </source>
</reference>
<evidence type="ECO:0000313" key="4">
    <source>
        <dbReference type="Proteomes" id="UP000002051"/>
    </source>
</evidence>
<evidence type="ECO:0000313" key="3">
    <source>
        <dbReference type="EnsemblPlants" id="KEH16637"/>
    </source>
</evidence>
<dbReference type="AlphaFoldDB" id="A0A072TGY8"/>
<keyword evidence="4" id="KW-1185">Reference proteome</keyword>
<evidence type="ECO:0000256" key="1">
    <source>
        <dbReference type="SAM" id="Phobius"/>
    </source>
</evidence>
<organism evidence="2 4">
    <name type="scientific">Medicago truncatula</name>
    <name type="common">Barrel medic</name>
    <name type="synonym">Medicago tribuloides</name>
    <dbReference type="NCBI Taxonomy" id="3880"/>
    <lineage>
        <taxon>Eukaryota</taxon>
        <taxon>Viridiplantae</taxon>
        <taxon>Streptophyta</taxon>
        <taxon>Embryophyta</taxon>
        <taxon>Tracheophyta</taxon>
        <taxon>Spermatophyta</taxon>
        <taxon>Magnoliopsida</taxon>
        <taxon>eudicotyledons</taxon>
        <taxon>Gunneridae</taxon>
        <taxon>Pentapetalae</taxon>
        <taxon>rosids</taxon>
        <taxon>fabids</taxon>
        <taxon>Fabales</taxon>
        <taxon>Fabaceae</taxon>
        <taxon>Papilionoideae</taxon>
        <taxon>50 kb inversion clade</taxon>
        <taxon>NPAAA clade</taxon>
        <taxon>Hologalegina</taxon>
        <taxon>IRL clade</taxon>
        <taxon>Trifolieae</taxon>
        <taxon>Medicago</taxon>
    </lineage>
</organism>
<dbReference type="Proteomes" id="UP000002051">
    <property type="component" value="Unassembled WGS sequence"/>
</dbReference>
<proteinExistence type="predicted"/>
<evidence type="ECO:0000313" key="2">
    <source>
        <dbReference type="EMBL" id="KEH16637.1"/>
    </source>
</evidence>
<protein>
    <submittedName>
        <fullName evidence="2">Transmembrane protein, putative</fullName>
    </submittedName>
</protein>
<keyword evidence="1 2" id="KW-0812">Transmembrane</keyword>
<sequence length="102" mass="11675">MLNVVMILTLLGGVFGILVRFSYVVKDGDWSGYLMWLKMAIGNRTNIDVMNEPWIRVEVAQTIIDTPLFALVQEDHLIWIDDRKGLYSVQLGCRLIMIVYGV</sequence>